<dbReference type="PROSITE" id="PS50048">
    <property type="entry name" value="ZN2_CY6_FUNGAL_2"/>
    <property type="match status" value="1"/>
</dbReference>
<keyword evidence="1" id="KW-0479">Metal-binding</keyword>
<dbReference type="CDD" id="cd00067">
    <property type="entry name" value="GAL4"/>
    <property type="match status" value="1"/>
</dbReference>
<evidence type="ECO:0000313" key="7">
    <source>
        <dbReference type="EMBL" id="KAH7159472.1"/>
    </source>
</evidence>
<dbReference type="SMART" id="SM00906">
    <property type="entry name" value="Fungal_trans"/>
    <property type="match status" value="1"/>
</dbReference>
<dbReference type="GO" id="GO:0000981">
    <property type="term" value="F:DNA-binding transcription factor activity, RNA polymerase II-specific"/>
    <property type="evidence" value="ECO:0007669"/>
    <property type="project" value="InterPro"/>
</dbReference>
<dbReference type="SUPFAM" id="SSF57701">
    <property type="entry name" value="Zn2/Cys6 DNA-binding domain"/>
    <property type="match status" value="1"/>
</dbReference>
<dbReference type="EMBL" id="JAGMUU010000002">
    <property type="protein sequence ID" value="KAH7159472.1"/>
    <property type="molecule type" value="Genomic_DNA"/>
</dbReference>
<evidence type="ECO:0000259" key="6">
    <source>
        <dbReference type="PROSITE" id="PS50048"/>
    </source>
</evidence>
<dbReference type="CDD" id="cd12148">
    <property type="entry name" value="fungal_TF_MHR"/>
    <property type="match status" value="1"/>
</dbReference>
<keyword evidence="3" id="KW-0238">DNA-binding</keyword>
<dbReference type="InterPro" id="IPR051127">
    <property type="entry name" value="Fungal_SecMet_Regulators"/>
</dbReference>
<dbReference type="InterPro" id="IPR036864">
    <property type="entry name" value="Zn2-C6_fun-type_DNA-bd_sf"/>
</dbReference>
<dbReference type="InterPro" id="IPR001138">
    <property type="entry name" value="Zn2Cys6_DnaBD"/>
</dbReference>
<dbReference type="Proteomes" id="UP000717696">
    <property type="component" value="Unassembled WGS sequence"/>
</dbReference>
<evidence type="ECO:0000256" key="1">
    <source>
        <dbReference type="ARBA" id="ARBA00022723"/>
    </source>
</evidence>
<evidence type="ECO:0000313" key="8">
    <source>
        <dbReference type="Proteomes" id="UP000717696"/>
    </source>
</evidence>
<dbReference type="AlphaFoldDB" id="A0A9P9JFA8"/>
<gene>
    <name evidence="7" type="ORF">B0J13DRAFT_465447</name>
</gene>
<feature type="domain" description="Zn(2)-C6 fungal-type" evidence="6">
    <location>
        <begin position="19"/>
        <end position="50"/>
    </location>
</feature>
<protein>
    <recommendedName>
        <fullName evidence="6">Zn(2)-C6 fungal-type domain-containing protein</fullName>
    </recommendedName>
</protein>
<dbReference type="OrthoDB" id="3364175at2759"/>
<accession>A0A9P9JFA8</accession>
<evidence type="ECO:0000256" key="4">
    <source>
        <dbReference type="ARBA" id="ARBA00023163"/>
    </source>
</evidence>
<evidence type="ECO:0000256" key="3">
    <source>
        <dbReference type="ARBA" id="ARBA00023125"/>
    </source>
</evidence>
<dbReference type="GO" id="GO:0000978">
    <property type="term" value="F:RNA polymerase II cis-regulatory region sequence-specific DNA binding"/>
    <property type="evidence" value="ECO:0007669"/>
    <property type="project" value="TreeGrafter"/>
</dbReference>
<dbReference type="Gene3D" id="4.10.240.10">
    <property type="entry name" value="Zn(2)-C6 fungal-type DNA-binding domain"/>
    <property type="match status" value="1"/>
</dbReference>
<dbReference type="PANTHER" id="PTHR47424">
    <property type="entry name" value="REGULATORY PROTEIN GAL4"/>
    <property type="match status" value="1"/>
</dbReference>
<organism evidence="7 8">
    <name type="scientific">Dactylonectria estremocensis</name>
    <dbReference type="NCBI Taxonomy" id="1079267"/>
    <lineage>
        <taxon>Eukaryota</taxon>
        <taxon>Fungi</taxon>
        <taxon>Dikarya</taxon>
        <taxon>Ascomycota</taxon>
        <taxon>Pezizomycotina</taxon>
        <taxon>Sordariomycetes</taxon>
        <taxon>Hypocreomycetidae</taxon>
        <taxon>Hypocreales</taxon>
        <taxon>Nectriaceae</taxon>
        <taxon>Dactylonectria</taxon>
    </lineage>
</organism>
<name>A0A9P9JFA8_9HYPO</name>
<dbReference type="SMART" id="SM00066">
    <property type="entry name" value="GAL4"/>
    <property type="match status" value="1"/>
</dbReference>
<dbReference type="GO" id="GO:0006351">
    <property type="term" value="P:DNA-templated transcription"/>
    <property type="evidence" value="ECO:0007669"/>
    <property type="project" value="InterPro"/>
</dbReference>
<sequence>MSALLETNERRTKRRAAMSCDRCKNRKTKCVDPIPGPCKFCASIDAPCHLDPSRRRQRPYYRVSEEEFRYMTQIIEHFMPDTELNLQTLKSYVAGLDNNVAESPPTTTTSDVHAVSPVCQVATPDLPAEQPSANDSAIIDEEIRGVYSDVGRLRVDSRGVQRYVGESSSYLFHSAVRLLKRPRQPDAPKSQILAPLTATEVVPPPTPESSLGVKYTPRQINLPYRELCNRCIGRFFRDVHSIYWFYSAEQLHTTLDRIYSGDATAATPATLCGLYSILALTCESETQDEWSNTSMRPSVTYLTLAKALVPILCDDADTDSIRALCLLGLSLSCSMFGNTAYIYVGSAARIAFTLGLHARDAVESGHDVQEQVNVRLFCSLYLLDLDTALCYGNPPAIDEGIVRNLPKLPSEHILSPGSNMPLDYLETSCRLAKLRRGLTKLMYQKTTSNSPRLSISSVSTAITGLREFYADIPSHLRHYDKVAAFHERSVAVLHLRYWSAVMFATRPFLLYKVLHEQELSQSPKQKWFNEFGNMCINAAQKSLEIITFLRDRGLLSSLVVFDCGCVLEDMQVFLLALADPENSSHKLNVEACLYTLQGMEQIFWTKHALPEVTAQLEECGILNSENRINPTSSQPHDLVFLDFTQNTESASFSDLHIPELQDMLSNVLDDSISCYFSQDT</sequence>
<keyword evidence="4" id="KW-0804">Transcription</keyword>
<dbReference type="GO" id="GO:0005634">
    <property type="term" value="C:nucleus"/>
    <property type="evidence" value="ECO:0007669"/>
    <property type="project" value="TreeGrafter"/>
</dbReference>
<evidence type="ECO:0000256" key="5">
    <source>
        <dbReference type="ARBA" id="ARBA00023242"/>
    </source>
</evidence>
<evidence type="ECO:0000256" key="2">
    <source>
        <dbReference type="ARBA" id="ARBA00023015"/>
    </source>
</evidence>
<dbReference type="Pfam" id="PF04082">
    <property type="entry name" value="Fungal_trans"/>
    <property type="match status" value="1"/>
</dbReference>
<dbReference type="GO" id="GO:0000435">
    <property type="term" value="P:positive regulation of transcription from RNA polymerase II promoter by galactose"/>
    <property type="evidence" value="ECO:0007669"/>
    <property type="project" value="TreeGrafter"/>
</dbReference>
<dbReference type="InterPro" id="IPR007219">
    <property type="entry name" value="XnlR_reg_dom"/>
</dbReference>
<dbReference type="GO" id="GO:0008270">
    <property type="term" value="F:zinc ion binding"/>
    <property type="evidence" value="ECO:0007669"/>
    <property type="project" value="InterPro"/>
</dbReference>
<comment type="caution">
    <text evidence="7">The sequence shown here is derived from an EMBL/GenBank/DDBJ whole genome shotgun (WGS) entry which is preliminary data.</text>
</comment>
<keyword evidence="2" id="KW-0805">Transcription regulation</keyword>
<reference evidence="7" key="1">
    <citation type="journal article" date="2021" name="Nat. Commun.">
        <title>Genetic determinants of endophytism in the Arabidopsis root mycobiome.</title>
        <authorList>
            <person name="Mesny F."/>
            <person name="Miyauchi S."/>
            <person name="Thiergart T."/>
            <person name="Pickel B."/>
            <person name="Atanasova L."/>
            <person name="Karlsson M."/>
            <person name="Huettel B."/>
            <person name="Barry K.W."/>
            <person name="Haridas S."/>
            <person name="Chen C."/>
            <person name="Bauer D."/>
            <person name="Andreopoulos W."/>
            <person name="Pangilinan J."/>
            <person name="LaButti K."/>
            <person name="Riley R."/>
            <person name="Lipzen A."/>
            <person name="Clum A."/>
            <person name="Drula E."/>
            <person name="Henrissat B."/>
            <person name="Kohler A."/>
            <person name="Grigoriev I.V."/>
            <person name="Martin F.M."/>
            <person name="Hacquard S."/>
        </authorList>
    </citation>
    <scope>NUCLEOTIDE SEQUENCE</scope>
    <source>
        <strain evidence="7">MPI-CAGE-AT-0021</strain>
    </source>
</reference>
<keyword evidence="8" id="KW-1185">Reference proteome</keyword>
<dbReference type="PROSITE" id="PS00463">
    <property type="entry name" value="ZN2_CY6_FUNGAL_1"/>
    <property type="match status" value="1"/>
</dbReference>
<proteinExistence type="predicted"/>
<keyword evidence="5" id="KW-0539">Nucleus</keyword>
<dbReference type="PANTHER" id="PTHR47424:SF3">
    <property type="entry name" value="REGULATORY PROTEIN GAL4"/>
    <property type="match status" value="1"/>
</dbReference>